<keyword evidence="8 15" id="KW-0418">Kinase</keyword>
<evidence type="ECO:0000256" key="3">
    <source>
        <dbReference type="ARBA" id="ARBA00012103"/>
    </source>
</evidence>
<keyword evidence="7" id="KW-0547">Nucleotide-binding</keyword>
<evidence type="ECO:0000256" key="11">
    <source>
        <dbReference type="ARBA" id="ARBA00023098"/>
    </source>
</evidence>
<gene>
    <name evidence="15" type="ORF">J2Z81_001530</name>
</gene>
<dbReference type="InterPro" id="IPR006203">
    <property type="entry name" value="GHMP_knse_ATP-bd_CS"/>
</dbReference>
<dbReference type="SUPFAM" id="SSF54211">
    <property type="entry name" value="Ribosomal protein S5 domain 2-like"/>
    <property type="match status" value="1"/>
</dbReference>
<dbReference type="SUPFAM" id="SSF55060">
    <property type="entry name" value="GHMP Kinase, C-terminal domain"/>
    <property type="match status" value="1"/>
</dbReference>
<name>A0ABS4S7X0_9BACI</name>
<dbReference type="PANTHER" id="PTHR43290">
    <property type="entry name" value="MEVALONATE KINASE"/>
    <property type="match status" value="1"/>
</dbReference>
<evidence type="ECO:0000256" key="2">
    <source>
        <dbReference type="ARBA" id="ARBA00006495"/>
    </source>
</evidence>
<dbReference type="PROSITE" id="PS00627">
    <property type="entry name" value="GHMP_KINASES_ATP"/>
    <property type="match status" value="1"/>
</dbReference>
<dbReference type="EC" id="2.7.1.36" evidence="3"/>
<comment type="caution">
    <text evidence="15">The sequence shown here is derived from an EMBL/GenBank/DDBJ whole genome shotgun (WGS) entry which is preliminary data.</text>
</comment>
<dbReference type="NCBIfam" id="TIGR00549">
    <property type="entry name" value="mevalon_kin"/>
    <property type="match status" value="1"/>
</dbReference>
<dbReference type="EMBL" id="JAGIKX010000010">
    <property type="protein sequence ID" value="MBP2257582.1"/>
    <property type="molecule type" value="Genomic_DNA"/>
</dbReference>
<comment type="subcellular location">
    <subcellularLocation>
        <location evidence="1">Cytoplasm</location>
    </subcellularLocation>
</comment>
<keyword evidence="4" id="KW-0963">Cytoplasm</keyword>
<dbReference type="InterPro" id="IPR020568">
    <property type="entry name" value="Ribosomal_Su5_D2-typ_SF"/>
</dbReference>
<evidence type="ECO:0000256" key="9">
    <source>
        <dbReference type="ARBA" id="ARBA00022840"/>
    </source>
</evidence>
<evidence type="ECO:0000256" key="7">
    <source>
        <dbReference type="ARBA" id="ARBA00022741"/>
    </source>
</evidence>
<dbReference type="PRINTS" id="PR00959">
    <property type="entry name" value="MEVGALKINASE"/>
</dbReference>
<feature type="domain" description="GHMP kinase C-terminal" evidence="14">
    <location>
        <begin position="229"/>
        <end position="308"/>
    </location>
</feature>
<keyword evidence="9" id="KW-0067">ATP-binding</keyword>
<keyword evidence="6 15" id="KW-0808">Transferase</keyword>
<dbReference type="InterPro" id="IPR036554">
    <property type="entry name" value="GHMP_kinase_C_sf"/>
</dbReference>
<evidence type="ECO:0000256" key="6">
    <source>
        <dbReference type="ARBA" id="ARBA00022679"/>
    </source>
</evidence>
<evidence type="ECO:0000256" key="10">
    <source>
        <dbReference type="ARBA" id="ARBA00022842"/>
    </source>
</evidence>
<evidence type="ECO:0000256" key="1">
    <source>
        <dbReference type="ARBA" id="ARBA00004496"/>
    </source>
</evidence>
<keyword evidence="11" id="KW-0443">Lipid metabolism</keyword>
<dbReference type="Gene3D" id="3.30.70.890">
    <property type="entry name" value="GHMP kinase, C-terminal domain"/>
    <property type="match status" value="1"/>
</dbReference>
<dbReference type="InterPro" id="IPR014721">
    <property type="entry name" value="Ribsml_uS5_D2-typ_fold_subgr"/>
</dbReference>
<dbReference type="Gene3D" id="3.30.230.10">
    <property type="match status" value="1"/>
</dbReference>
<dbReference type="Pfam" id="PF08544">
    <property type="entry name" value="GHMP_kinases_C"/>
    <property type="match status" value="1"/>
</dbReference>
<dbReference type="InterPro" id="IPR006205">
    <property type="entry name" value="Mev_gal_kin"/>
</dbReference>
<comment type="similarity">
    <text evidence="2">Belongs to the GHMP kinase family. Mevalonate kinase subfamily.</text>
</comment>
<sequence>MSAEKATTSEQIAIGIAHSKLILIGEHAVVHGQPAIAIPFPLVGVESVIEYVPGSVKIDSSFYHGPIDSAPESLEGIVNCIKSTLKYLNMPCEDLLVQIQSSIPPGKGLGSSASVAVAVVRSLFAYANVSYTEEELLYFANISETYAHGAPSGIDSLTIMSQSPVWYEKDRSIEFINLSDDFHFIVADSGRVGDTRLAVESVTELLKAAPKIIQSKLDRIGELTHQAKHALEKAGKQILGKMLDEAQKELEALGVSDAGLNKLIYFARQEGALGAKLTGGGNGGCIIALAKNEVHSRQLSEKLRRFGAHAVWPFVLRKKDQS</sequence>
<dbReference type="Proteomes" id="UP001519294">
    <property type="component" value="Unassembled WGS sequence"/>
</dbReference>
<evidence type="ECO:0000256" key="4">
    <source>
        <dbReference type="ARBA" id="ARBA00022490"/>
    </source>
</evidence>
<keyword evidence="10" id="KW-0460">Magnesium</keyword>
<dbReference type="Pfam" id="PF00288">
    <property type="entry name" value="GHMP_kinases_N"/>
    <property type="match status" value="1"/>
</dbReference>
<evidence type="ECO:0000259" key="14">
    <source>
        <dbReference type="Pfam" id="PF08544"/>
    </source>
</evidence>
<evidence type="ECO:0000313" key="15">
    <source>
        <dbReference type="EMBL" id="MBP2257582.1"/>
    </source>
</evidence>
<keyword evidence="16" id="KW-1185">Reference proteome</keyword>
<reference evidence="15 16" key="1">
    <citation type="submission" date="2021-03" db="EMBL/GenBank/DDBJ databases">
        <title>Genomic Encyclopedia of Type Strains, Phase IV (KMG-IV): sequencing the most valuable type-strain genomes for metagenomic binning, comparative biology and taxonomic classification.</title>
        <authorList>
            <person name="Goeker M."/>
        </authorList>
    </citation>
    <scope>NUCLEOTIDE SEQUENCE [LARGE SCALE GENOMIC DNA]</scope>
    <source>
        <strain evidence="15 16">DSM 25790</strain>
    </source>
</reference>
<dbReference type="InterPro" id="IPR006204">
    <property type="entry name" value="GHMP_kinase_N_dom"/>
</dbReference>
<evidence type="ECO:0000256" key="5">
    <source>
        <dbReference type="ARBA" id="ARBA00022516"/>
    </source>
</evidence>
<dbReference type="GO" id="GO:0004496">
    <property type="term" value="F:mevalonate kinase activity"/>
    <property type="evidence" value="ECO:0007669"/>
    <property type="project" value="UniProtKB-EC"/>
</dbReference>
<accession>A0ABS4S7X0</accession>
<proteinExistence type="inferred from homology"/>
<evidence type="ECO:0000313" key="16">
    <source>
        <dbReference type="Proteomes" id="UP001519294"/>
    </source>
</evidence>
<organism evidence="15 16">
    <name type="scientific">Virgibacillus alimentarius</name>
    <dbReference type="NCBI Taxonomy" id="698769"/>
    <lineage>
        <taxon>Bacteria</taxon>
        <taxon>Bacillati</taxon>
        <taxon>Bacillota</taxon>
        <taxon>Bacilli</taxon>
        <taxon>Bacillales</taxon>
        <taxon>Bacillaceae</taxon>
        <taxon>Virgibacillus</taxon>
    </lineage>
</organism>
<dbReference type="RefSeq" id="WP_226371051.1">
    <property type="nucleotide sequence ID" value="NZ_JAGIKX010000010.1"/>
</dbReference>
<dbReference type="PANTHER" id="PTHR43290:SF2">
    <property type="entry name" value="MEVALONATE KINASE"/>
    <property type="match status" value="1"/>
</dbReference>
<keyword evidence="5" id="KW-0444">Lipid biosynthesis</keyword>
<comment type="pathway">
    <text evidence="12">Isoprenoid biosynthesis; isopentenyl diphosphate biosynthesis via mevalonate pathway; isopentenyl diphosphate from (R)-mevalonate: step 1/3.</text>
</comment>
<evidence type="ECO:0000256" key="12">
    <source>
        <dbReference type="ARBA" id="ARBA00029438"/>
    </source>
</evidence>
<feature type="domain" description="GHMP kinase N-terminal" evidence="13">
    <location>
        <begin position="80"/>
        <end position="155"/>
    </location>
</feature>
<evidence type="ECO:0000259" key="13">
    <source>
        <dbReference type="Pfam" id="PF00288"/>
    </source>
</evidence>
<evidence type="ECO:0000256" key="8">
    <source>
        <dbReference type="ARBA" id="ARBA00022777"/>
    </source>
</evidence>
<protein>
    <recommendedName>
        <fullName evidence="3">mevalonate kinase</fullName>
        <ecNumber evidence="3">2.7.1.36</ecNumber>
    </recommendedName>
</protein>
<dbReference type="InterPro" id="IPR013750">
    <property type="entry name" value="GHMP_kinase_C_dom"/>
</dbReference>